<dbReference type="EMBL" id="DVHA01000277">
    <property type="protein sequence ID" value="HIR61605.1"/>
    <property type="molecule type" value="Genomic_DNA"/>
</dbReference>
<proteinExistence type="predicted"/>
<feature type="transmembrane region" description="Helical" evidence="6">
    <location>
        <begin position="88"/>
        <end position="106"/>
    </location>
</feature>
<evidence type="ECO:0000256" key="1">
    <source>
        <dbReference type="ARBA" id="ARBA00004651"/>
    </source>
</evidence>
<evidence type="ECO:0000256" key="4">
    <source>
        <dbReference type="ARBA" id="ARBA00022989"/>
    </source>
</evidence>
<protein>
    <submittedName>
        <fullName evidence="7">YitT family protein</fullName>
    </submittedName>
</protein>
<keyword evidence="5 6" id="KW-0472">Membrane</keyword>
<dbReference type="GO" id="GO:0005886">
    <property type="term" value="C:plasma membrane"/>
    <property type="evidence" value="ECO:0007669"/>
    <property type="project" value="UniProtKB-SubCell"/>
</dbReference>
<dbReference type="InterPro" id="IPR051461">
    <property type="entry name" value="UPF0750_membrane"/>
</dbReference>
<accession>A0A9D1DYM3</accession>
<name>A0A9D1DYM3_9FIRM</name>
<organism evidence="7 8">
    <name type="scientific">Candidatus Faecivivens stercoravium</name>
    <dbReference type="NCBI Taxonomy" id="2840803"/>
    <lineage>
        <taxon>Bacteria</taxon>
        <taxon>Bacillati</taxon>
        <taxon>Bacillota</taxon>
        <taxon>Clostridia</taxon>
        <taxon>Eubacteriales</taxon>
        <taxon>Oscillospiraceae</taxon>
        <taxon>Oscillospiraceae incertae sedis</taxon>
        <taxon>Candidatus Faecivivens</taxon>
    </lineage>
</organism>
<dbReference type="AlphaFoldDB" id="A0A9D1DYM3"/>
<evidence type="ECO:0000256" key="3">
    <source>
        <dbReference type="ARBA" id="ARBA00022692"/>
    </source>
</evidence>
<dbReference type="PANTHER" id="PTHR33545">
    <property type="entry name" value="UPF0750 MEMBRANE PROTEIN YITT-RELATED"/>
    <property type="match status" value="1"/>
</dbReference>
<sequence>MVKRNGVRLRDRLLEGLSWRRMLLILLGAMIMTFGIHNIHHQVGITEGGVIGMMLLVDHWTGFSPAYITPVLDIACYILAFKYLGGQFIKISVLSTLSVSAFYKVWEQFPPMLPDLSGHPLAAALLGGVFVGIGVGMIVRQGGSSGGDDALALVISKVTRWRLSRAYLFTDFTVLALSLTYIPVGKIACSVVTVTVSSFLIDRVQDFKLPGRPLCREPAEKN</sequence>
<dbReference type="PANTHER" id="PTHR33545:SF10">
    <property type="entry name" value="UPF0750 MEMBRANE PROTEIN YPJC"/>
    <property type="match status" value="1"/>
</dbReference>
<dbReference type="InterPro" id="IPR003740">
    <property type="entry name" value="YitT"/>
</dbReference>
<evidence type="ECO:0000256" key="6">
    <source>
        <dbReference type="SAM" id="Phobius"/>
    </source>
</evidence>
<reference evidence="7" key="2">
    <citation type="journal article" date="2021" name="PeerJ">
        <title>Extensive microbial diversity within the chicken gut microbiome revealed by metagenomics and culture.</title>
        <authorList>
            <person name="Gilroy R."/>
            <person name="Ravi A."/>
            <person name="Getino M."/>
            <person name="Pursley I."/>
            <person name="Horton D.L."/>
            <person name="Alikhan N.F."/>
            <person name="Baker D."/>
            <person name="Gharbi K."/>
            <person name="Hall N."/>
            <person name="Watson M."/>
            <person name="Adriaenssens E.M."/>
            <person name="Foster-Nyarko E."/>
            <person name="Jarju S."/>
            <person name="Secka A."/>
            <person name="Antonio M."/>
            <person name="Oren A."/>
            <person name="Chaudhuri R.R."/>
            <person name="La Ragione R."/>
            <person name="Hildebrand F."/>
            <person name="Pallen M.J."/>
        </authorList>
    </citation>
    <scope>NUCLEOTIDE SEQUENCE</scope>
    <source>
        <strain evidence="7">CHK189-12415</strain>
    </source>
</reference>
<keyword evidence="2" id="KW-1003">Cell membrane</keyword>
<reference evidence="7" key="1">
    <citation type="submission" date="2020-10" db="EMBL/GenBank/DDBJ databases">
        <authorList>
            <person name="Gilroy R."/>
        </authorList>
    </citation>
    <scope>NUCLEOTIDE SEQUENCE</scope>
    <source>
        <strain evidence="7">CHK189-12415</strain>
    </source>
</reference>
<evidence type="ECO:0000313" key="7">
    <source>
        <dbReference type="EMBL" id="HIR61605.1"/>
    </source>
</evidence>
<dbReference type="Pfam" id="PF02588">
    <property type="entry name" value="YitT_membrane"/>
    <property type="match status" value="1"/>
</dbReference>
<feature type="transmembrane region" description="Helical" evidence="6">
    <location>
        <begin position="118"/>
        <end position="139"/>
    </location>
</feature>
<comment type="caution">
    <text evidence="7">The sequence shown here is derived from an EMBL/GenBank/DDBJ whole genome shotgun (WGS) entry which is preliminary data.</text>
</comment>
<evidence type="ECO:0000313" key="8">
    <source>
        <dbReference type="Proteomes" id="UP000824241"/>
    </source>
</evidence>
<comment type="subcellular location">
    <subcellularLocation>
        <location evidence="1">Cell membrane</location>
        <topology evidence="1">Multi-pass membrane protein</topology>
    </subcellularLocation>
</comment>
<evidence type="ECO:0000256" key="5">
    <source>
        <dbReference type="ARBA" id="ARBA00023136"/>
    </source>
</evidence>
<feature type="transmembrane region" description="Helical" evidence="6">
    <location>
        <begin position="21"/>
        <end position="40"/>
    </location>
</feature>
<evidence type="ECO:0000256" key="2">
    <source>
        <dbReference type="ARBA" id="ARBA00022475"/>
    </source>
</evidence>
<keyword evidence="3 6" id="KW-0812">Transmembrane</keyword>
<keyword evidence="4 6" id="KW-1133">Transmembrane helix</keyword>
<feature type="transmembrane region" description="Helical" evidence="6">
    <location>
        <begin position="60"/>
        <end position="81"/>
    </location>
</feature>
<feature type="transmembrane region" description="Helical" evidence="6">
    <location>
        <begin position="166"/>
        <end position="184"/>
    </location>
</feature>
<dbReference type="Proteomes" id="UP000824241">
    <property type="component" value="Unassembled WGS sequence"/>
</dbReference>
<gene>
    <name evidence="7" type="ORF">IAB37_08540</name>
</gene>